<dbReference type="Pfam" id="PF13204">
    <property type="entry name" value="Apiosidase"/>
    <property type="match status" value="1"/>
</dbReference>
<accession>A0A6C2YJU1</accession>
<dbReference type="Gene3D" id="3.20.20.80">
    <property type="entry name" value="Glycosidases"/>
    <property type="match status" value="1"/>
</dbReference>
<name>A0A6C2YJU1_9BACT</name>
<evidence type="ECO:0000259" key="1">
    <source>
        <dbReference type="Pfam" id="PF12904"/>
    </source>
</evidence>
<organism evidence="3">
    <name type="scientific">Tuwongella immobilis</name>
    <dbReference type="NCBI Taxonomy" id="692036"/>
    <lineage>
        <taxon>Bacteria</taxon>
        <taxon>Pseudomonadati</taxon>
        <taxon>Planctomycetota</taxon>
        <taxon>Planctomycetia</taxon>
        <taxon>Gemmatales</taxon>
        <taxon>Gemmataceae</taxon>
        <taxon>Tuwongella</taxon>
    </lineage>
</organism>
<feature type="domain" description="Putative collagen-binding" evidence="1">
    <location>
        <begin position="355"/>
        <end position="447"/>
    </location>
</feature>
<dbReference type="InterPro" id="IPR025277">
    <property type="entry name" value="Apiosidase-like_cat_dom"/>
</dbReference>
<evidence type="ECO:0008006" key="5">
    <source>
        <dbReference type="Google" id="ProtNLM"/>
    </source>
</evidence>
<keyword evidence="4" id="KW-1185">Reference proteome</keyword>
<dbReference type="InParanoid" id="A0A6C2YJU1"/>
<evidence type="ECO:0000313" key="4">
    <source>
        <dbReference type="Proteomes" id="UP000464378"/>
    </source>
</evidence>
<sequence>MRIGLTLGLGLWLLASPLLAQSPLPRLQVSENRRFLVTESGKPFFYLGDTAWELIHRVNRSDIDLYLSDRERKGFTVIQTVILAELDGLRVPNPRGHLPLQEMDPARPNEPYFEDVDYVVQGANRRGMYVGLLPTWGDKVGPKAWGVGPEIFTPAKAAQYGEFLGKRYRDAGVIWILGGDRNPVTPEQKEIWRTMAKGIRQGSGGKQLITFHPQGGGSSATFFFGEDWIDFHMQQNGHDTDTPVWERIARDYQRRPHAPVMDAEPLYEDHPIGFKPDERGHSNAADIRKFAYRDVFSGAFGHTYGNHAIWQAYDGQREPVNRPLSPWKFALQAPGAEQMQYLRRLMESRPMLERIPDDSLILRGQGAGGKRVVATRDSQGRYAMIYLPTRRRITVDTKAILGKTLQQWWMDPRTGEVHSIGTIPNRGQLEWIPPWEGENLDAVLILDDADQGYSPPGSRRK</sequence>
<dbReference type="EMBL" id="LR586016">
    <property type="protein sequence ID" value="VIP01686.1"/>
    <property type="molecule type" value="Genomic_DNA"/>
</dbReference>
<dbReference type="InterPro" id="IPR017853">
    <property type="entry name" value="GH"/>
</dbReference>
<dbReference type="PANTHER" id="PTHR37836">
    <property type="entry name" value="LMO1036 PROTEIN"/>
    <property type="match status" value="1"/>
</dbReference>
<reference evidence="3" key="1">
    <citation type="submission" date="2019-04" db="EMBL/GenBank/DDBJ databases">
        <authorList>
            <consortium name="Science for Life Laboratories"/>
        </authorList>
    </citation>
    <scope>NUCLEOTIDE SEQUENCE</scope>
    <source>
        <strain evidence="3">MBLW1</strain>
    </source>
</reference>
<dbReference type="SUPFAM" id="SSF51445">
    <property type="entry name" value="(Trans)glycosidases"/>
    <property type="match status" value="1"/>
</dbReference>
<dbReference type="KEGG" id="tim:GMBLW1_22740"/>
<dbReference type="Pfam" id="PF12904">
    <property type="entry name" value="Collagen_bind_2"/>
    <property type="match status" value="1"/>
</dbReference>
<evidence type="ECO:0000259" key="2">
    <source>
        <dbReference type="Pfam" id="PF13204"/>
    </source>
</evidence>
<dbReference type="Proteomes" id="UP000464378">
    <property type="component" value="Chromosome"/>
</dbReference>
<protein>
    <recommendedName>
        <fullName evidence="5">DUF4038 domain-containing protein</fullName>
    </recommendedName>
</protein>
<dbReference type="InterPro" id="IPR024749">
    <property type="entry name" value="Collagen-bd_put"/>
</dbReference>
<dbReference type="RefSeq" id="WP_162656919.1">
    <property type="nucleotide sequence ID" value="NZ_LR593887.1"/>
</dbReference>
<dbReference type="EMBL" id="LR593887">
    <property type="protein sequence ID" value="VTR99146.1"/>
    <property type="molecule type" value="Genomic_DNA"/>
</dbReference>
<dbReference type="PANTHER" id="PTHR37836:SF3">
    <property type="entry name" value="ENDOGLUCANASE"/>
    <property type="match status" value="1"/>
</dbReference>
<dbReference type="AlphaFoldDB" id="A0A6C2YJU1"/>
<gene>
    <name evidence="3" type="ORF">GMBLW1_22740</name>
</gene>
<evidence type="ECO:0000313" key="3">
    <source>
        <dbReference type="EMBL" id="VIP01686.1"/>
    </source>
</evidence>
<proteinExistence type="predicted"/>
<feature type="domain" description="Apiosidase-like catalytic" evidence="2">
    <location>
        <begin position="30"/>
        <end position="352"/>
    </location>
</feature>